<dbReference type="Pfam" id="PF10320">
    <property type="entry name" value="7TM_GPCR_Srsx"/>
    <property type="match status" value="1"/>
</dbReference>
<comment type="subcellular location">
    <subcellularLocation>
        <location evidence="1">Membrane</location>
    </subcellularLocation>
</comment>
<evidence type="ECO:0000313" key="7">
    <source>
        <dbReference type="Proteomes" id="UP000005237"/>
    </source>
</evidence>
<evidence type="ECO:0000256" key="1">
    <source>
        <dbReference type="ARBA" id="ARBA00004370"/>
    </source>
</evidence>
<keyword evidence="2 5" id="KW-0812">Transmembrane</keyword>
<evidence type="ECO:0000256" key="2">
    <source>
        <dbReference type="ARBA" id="ARBA00022692"/>
    </source>
</evidence>
<dbReference type="EnsemblMetazoa" id="CJA05559.1">
    <property type="protein sequence ID" value="CJA05559.1"/>
    <property type="gene ID" value="WBGene00124763"/>
</dbReference>
<dbReference type="AlphaFoldDB" id="A0A8R1HNI4"/>
<feature type="transmembrane region" description="Helical" evidence="5">
    <location>
        <begin position="36"/>
        <end position="58"/>
    </location>
</feature>
<feature type="transmembrane region" description="Helical" evidence="5">
    <location>
        <begin position="7"/>
        <end position="30"/>
    </location>
</feature>
<protein>
    <submittedName>
        <fullName evidence="6">Uncharacterized protein</fullName>
    </submittedName>
</protein>
<keyword evidence="7" id="KW-1185">Reference proteome</keyword>
<reference evidence="7" key="1">
    <citation type="submission" date="2010-08" db="EMBL/GenBank/DDBJ databases">
        <authorList>
            <consortium name="Caenorhabditis japonica Sequencing Consortium"/>
            <person name="Wilson R.K."/>
        </authorList>
    </citation>
    <scope>NUCLEOTIDE SEQUENCE [LARGE SCALE GENOMIC DNA]</scope>
    <source>
        <strain evidence="7">DF5081</strain>
    </source>
</reference>
<name>A0A8R1HNI4_CAEJA</name>
<dbReference type="InterPro" id="IPR000276">
    <property type="entry name" value="GPCR_Rhodpsn"/>
</dbReference>
<dbReference type="GO" id="GO:0016020">
    <property type="term" value="C:membrane"/>
    <property type="evidence" value="ECO:0007669"/>
    <property type="project" value="UniProtKB-SubCell"/>
</dbReference>
<proteinExistence type="predicted"/>
<dbReference type="GO" id="GO:0004930">
    <property type="term" value="F:G protein-coupled receptor activity"/>
    <property type="evidence" value="ECO:0007669"/>
    <property type="project" value="InterPro"/>
</dbReference>
<keyword evidence="4 5" id="KW-0472">Membrane</keyword>
<keyword evidence="3 5" id="KW-1133">Transmembrane helix</keyword>
<evidence type="ECO:0000313" key="6">
    <source>
        <dbReference type="EnsemblMetazoa" id="CJA05559.1"/>
    </source>
</evidence>
<organism evidence="6 7">
    <name type="scientific">Caenorhabditis japonica</name>
    <dbReference type="NCBI Taxonomy" id="281687"/>
    <lineage>
        <taxon>Eukaryota</taxon>
        <taxon>Metazoa</taxon>
        <taxon>Ecdysozoa</taxon>
        <taxon>Nematoda</taxon>
        <taxon>Chromadorea</taxon>
        <taxon>Rhabditida</taxon>
        <taxon>Rhabditina</taxon>
        <taxon>Rhabditomorpha</taxon>
        <taxon>Rhabditoidea</taxon>
        <taxon>Rhabditidae</taxon>
        <taxon>Peloderinae</taxon>
        <taxon>Caenorhabditis</taxon>
    </lineage>
</organism>
<accession>A0A8R1HNI4</accession>
<evidence type="ECO:0000256" key="5">
    <source>
        <dbReference type="SAM" id="Phobius"/>
    </source>
</evidence>
<sequence length="110" mass="12763">MRRLQVSVIVFIFSWYIAVLGVDLFVTLGFTGTTLAFFQSNMVFFALTSYTQSFYVALWRSSEYRIAFCKMWSCCFCFKSPRAQKWMEKTVGHTSSLPSHNNNNNNSTIH</sequence>
<evidence type="ECO:0000256" key="4">
    <source>
        <dbReference type="ARBA" id="ARBA00023136"/>
    </source>
</evidence>
<dbReference type="Proteomes" id="UP000005237">
    <property type="component" value="Unassembled WGS sequence"/>
</dbReference>
<reference evidence="6" key="2">
    <citation type="submission" date="2022-06" db="UniProtKB">
        <authorList>
            <consortium name="EnsemblMetazoa"/>
        </authorList>
    </citation>
    <scope>IDENTIFICATION</scope>
    <source>
        <strain evidence="6">DF5081</strain>
    </source>
</reference>
<dbReference type="InterPro" id="IPR019424">
    <property type="entry name" value="7TM_GPCR_Srsx"/>
</dbReference>
<evidence type="ECO:0000256" key="3">
    <source>
        <dbReference type="ARBA" id="ARBA00022989"/>
    </source>
</evidence>
<dbReference type="SMART" id="SM01381">
    <property type="entry name" value="7TM_GPCR_Srsx"/>
    <property type="match status" value="1"/>
</dbReference>